<accession>A0A5J4W750</accession>
<sequence>MDYERIIRGDTDSPSSVYLCYDLTYGFVAVKIISKDKFDIMEWDMADILRDKGVFCPFILKYQIYFLEWDSTLDIIAKQPQIPLPSYTFRALMKQILEGIRVFHTTGLIHRDIKCDNILLHRPPGQRYVHAKISDFGLTKQEDVKSVKNYHKGTLYYMAPELFHFPIKSTQKADLYAVGITFYHIITHLYPVVFKSIEEYSIYFNRSQFEINPLQKPTEIKDNLLWDLLSKLLEYDSMIRITAVQALQHPYFTSAEALCDISSEQQEIASETEIHRLNGEDYVSIHDINPSYIVSESPIIILGIFTSEDHRKISMQKGLIKLIERLIQHNPKQALFLNVSDIIKRITCQIFRYIGEGSTNPLLKELYDNGVLTIIQDVFTSSCIQNSEMGILASSNMIGYLFKAHPLPSEFVSDIIKHLKILTFNHNLVISFNSLLALSFLAECQLICAVGELEGEGQGKGKGNRLLKEMERDGTLQKYIWIPLPEEFASPLISNSKI</sequence>
<dbReference type="InterPro" id="IPR011009">
    <property type="entry name" value="Kinase-like_dom_sf"/>
</dbReference>
<gene>
    <name evidence="2" type="ORF">EZS28_014175</name>
</gene>
<dbReference type="InterPro" id="IPR000719">
    <property type="entry name" value="Prot_kinase_dom"/>
</dbReference>
<proteinExistence type="predicted"/>
<evidence type="ECO:0000313" key="3">
    <source>
        <dbReference type="Proteomes" id="UP000324800"/>
    </source>
</evidence>
<dbReference type="PROSITE" id="PS00108">
    <property type="entry name" value="PROTEIN_KINASE_ST"/>
    <property type="match status" value="1"/>
</dbReference>
<dbReference type="Pfam" id="PF00069">
    <property type="entry name" value="Pkinase"/>
    <property type="match status" value="1"/>
</dbReference>
<dbReference type="SUPFAM" id="SSF48371">
    <property type="entry name" value="ARM repeat"/>
    <property type="match status" value="1"/>
</dbReference>
<comment type="caution">
    <text evidence="2">The sequence shown here is derived from an EMBL/GenBank/DDBJ whole genome shotgun (WGS) entry which is preliminary data.</text>
</comment>
<dbReference type="GO" id="GO:0005524">
    <property type="term" value="F:ATP binding"/>
    <property type="evidence" value="ECO:0007669"/>
    <property type="project" value="InterPro"/>
</dbReference>
<dbReference type="InterPro" id="IPR016024">
    <property type="entry name" value="ARM-type_fold"/>
</dbReference>
<dbReference type="Proteomes" id="UP000324800">
    <property type="component" value="Unassembled WGS sequence"/>
</dbReference>
<dbReference type="PROSITE" id="PS50011">
    <property type="entry name" value="PROTEIN_KINASE_DOM"/>
    <property type="match status" value="1"/>
</dbReference>
<reference evidence="2 3" key="1">
    <citation type="submission" date="2019-03" db="EMBL/GenBank/DDBJ databases">
        <title>Single cell metagenomics reveals metabolic interactions within the superorganism composed of flagellate Streblomastix strix and complex community of Bacteroidetes bacteria on its surface.</title>
        <authorList>
            <person name="Treitli S.C."/>
            <person name="Kolisko M."/>
            <person name="Husnik F."/>
            <person name="Keeling P."/>
            <person name="Hampl V."/>
        </authorList>
    </citation>
    <scope>NUCLEOTIDE SEQUENCE [LARGE SCALE GENOMIC DNA]</scope>
    <source>
        <strain evidence="2">ST1C</strain>
    </source>
</reference>
<dbReference type="SUPFAM" id="SSF56112">
    <property type="entry name" value="Protein kinase-like (PK-like)"/>
    <property type="match status" value="1"/>
</dbReference>
<dbReference type="Gene3D" id="1.10.510.10">
    <property type="entry name" value="Transferase(Phosphotransferase) domain 1"/>
    <property type="match status" value="1"/>
</dbReference>
<evidence type="ECO:0000313" key="2">
    <source>
        <dbReference type="EMBL" id="KAA6390299.1"/>
    </source>
</evidence>
<evidence type="ECO:0000259" key="1">
    <source>
        <dbReference type="PROSITE" id="PS50011"/>
    </source>
</evidence>
<dbReference type="EMBL" id="SNRW01003269">
    <property type="protein sequence ID" value="KAA6390299.1"/>
    <property type="molecule type" value="Genomic_DNA"/>
</dbReference>
<dbReference type="PANTHER" id="PTHR44167">
    <property type="entry name" value="OVARIAN-SPECIFIC SERINE/THREONINE-PROTEIN KINASE LOK-RELATED"/>
    <property type="match status" value="1"/>
</dbReference>
<protein>
    <recommendedName>
        <fullName evidence="1">Protein kinase domain-containing protein</fullName>
    </recommendedName>
</protein>
<dbReference type="PANTHER" id="PTHR44167:SF24">
    <property type="entry name" value="SERINE_THREONINE-PROTEIN KINASE CHK2"/>
    <property type="match status" value="1"/>
</dbReference>
<dbReference type="AlphaFoldDB" id="A0A5J4W750"/>
<dbReference type="SMART" id="SM00220">
    <property type="entry name" value="S_TKc"/>
    <property type="match status" value="1"/>
</dbReference>
<name>A0A5J4W750_9EUKA</name>
<dbReference type="CDD" id="cd00180">
    <property type="entry name" value="PKc"/>
    <property type="match status" value="1"/>
</dbReference>
<dbReference type="InterPro" id="IPR008271">
    <property type="entry name" value="Ser/Thr_kinase_AS"/>
</dbReference>
<organism evidence="2 3">
    <name type="scientific">Streblomastix strix</name>
    <dbReference type="NCBI Taxonomy" id="222440"/>
    <lineage>
        <taxon>Eukaryota</taxon>
        <taxon>Metamonada</taxon>
        <taxon>Preaxostyla</taxon>
        <taxon>Oxymonadida</taxon>
        <taxon>Streblomastigidae</taxon>
        <taxon>Streblomastix</taxon>
    </lineage>
</organism>
<feature type="domain" description="Protein kinase" evidence="1">
    <location>
        <begin position="1"/>
        <end position="252"/>
    </location>
</feature>
<dbReference type="GO" id="GO:0004672">
    <property type="term" value="F:protein kinase activity"/>
    <property type="evidence" value="ECO:0007669"/>
    <property type="project" value="InterPro"/>
</dbReference>